<organism evidence="1">
    <name type="scientific">Paenibacillus sp. SYP-B3998</name>
    <dbReference type="NCBI Taxonomy" id="2678564"/>
    <lineage>
        <taxon>Bacteria</taxon>
        <taxon>Bacillati</taxon>
        <taxon>Bacillota</taxon>
        <taxon>Bacilli</taxon>
        <taxon>Bacillales</taxon>
        <taxon>Paenibacillaceae</taxon>
        <taxon>Paenibacillus</taxon>
    </lineage>
</organism>
<name>A0A6G3ZVX2_9BACL</name>
<accession>A0A6G3ZVX2</accession>
<reference evidence="1" key="1">
    <citation type="submission" date="2020-02" db="EMBL/GenBank/DDBJ databases">
        <authorList>
            <person name="Shen X.-R."/>
            <person name="Zhang Y.-X."/>
        </authorList>
    </citation>
    <scope>NUCLEOTIDE SEQUENCE</scope>
    <source>
        <strain evidence="1">SYP-B3998</strain>
    </source>
</reference>
<sequence>MESDSSFVNTLYTRAFETAIQRTLEGSILSGDGVGKPNGFLNSGSLVGVLKIRSS</sequence>
<dbReference type="AlphaFoldDB" id="A0A6G3ZVX2"/>
<dbReference type="EMBL" id="JAAIKC010000002">
    <property type="protein sequence ID" value="NEW06363.1"/>
    <property type="molecule type" value="Genomic_DNA"/>
</dbReference>
<evidence type="ECO:0000313" key="1">
    <source>
        <dbReference type="EMBL" id="NEW06363.1"/>
    </source>
</evidence>
<comment type="caution">
    <text evidence="1">The sequence shown here is derived from an EMBL/GenBank/DDBJ whole genome shotgun (WGS) entry which is preliminary data.</text>
</comment>
<protein>
    <submittedName>
        <fullName evidence="1">Uncharacterized protein</fullName>
    </submittedName>
</protein>
<proteinExistence type="predicted"/>
<gene>
    <name evidence="1" type="ORF">GK047_10100</name>
</gene>